<organism evidence="3 4">
    <name type="scientific">Gigaspora rosea</name>
    <dbReference type="NCBI Taxonomy" id="44941"/>
    <lineage>
        <taxon>Eukaryota</taxon>
        <taxon>Fungi</taxon>
        <taxon>Fungi incertae sedis</taxon>
        <taxon>Mucoromycota</taxon>
        <taxon>Glomeromycotina</taxon>
        <taxon>Glomeromycetes</taxon>
        <taxon>Diversisporales</taxon>
        <taxon>Gigasporaceae</taxon>
        <taxon>Gigaspora</taxon>
    </lineage>
</organism>
<keyword evidence="1" id="KW-0547">Nucleotide-binding</keyword>
<proteinExistence type="predicted"/>
<sequence>MDGIQDENLKDSRSEDYGICSGNKEIDEFLKESWLSTKGNGSAIEFIQYNRIENLNFIGEGGFSRVFSAIWLDGARTVKKDLNEKYIKARGQPIIVALKFLINSQNTCISNDFVNEIRYHFKCFVERYASFRLYGISQEPTTKEYILVTEFAEFGDFRNYLASNFNQLKWVDKLSFLRHIIADLTNIHFFGYLHKDLHTGNILVIKRWKTICASISDLGLSQPADKSTEDKGIYGILPYVAPEILCKQQYTKASDIYSFGVIMAEVSTGAPPFDDIPHNAYLANRICKGLRPRFAEGTPECYMQLANKCMDANPFNRPIADDVYEQIKMMCFNAELKKEFEAANMMIPKISTSGKHTETLFSSRSLDFQNLPKPVNSTSSLNIKITAELEEFEISYDDL</sequence>
<dbReference type="Pfam" id="PF07714">
    <property type="entry name" value="PK_Tyr_Ser-Thr"/>
    <property type="match status" value="1"/>
</dbReference>
<keyword evidence="1" id="KW-0067">ATP-binding</keyword>
<comment type="caution">
    <text evidence="3">The sequence shown here is derived from an EMBL/GenBank/DDBJ whole genome shotgun (WGS) entry which is preliminary data.</text>
</comment>
<dbReference type="STRING" id="44941.A0A397V2V8"/>
<dbReference type="SUPFAM" id="SSF56112">
    <property type="entry name" value="Protein kinase-like (PK-like)"/>
    <property type="match status" value="1"/>
</dbReference>
<dbReference type="InterPro" id="IPR011009">
    <property type="entry name" value="Kinase-like_dom_sf"/>
</dbReference>
<keyword evidence="4" id="KW-1185">Reference proteome</keyword>
<reference evidence="3 4" key="1">
    <citation type="submission" date="2018-06" db="EMBL/GenBank/DDBJ databases">
        <title>Comparative genomics reveals the genomic features of Rhizophagus irregularis, R. cerebriforme, R. diaphanum and Gigaspora rosea, and their symbiotic lifestyle signature.</title>
        <authorList>
            <person name="Morin E."/>
            <person name="San Clemente H."/>
            <person name="Chen E.C.H."/>
            <person name="De La Providencia I."/>
            <person name="Hainaut M."/>
            <person name="Kuo A."/>
            <person name="Kohler A."/>
            <person name="Murat C."/>
            <person name="Tang N."/>
            <person name="Roy S."/>
            <person name="Loubradou J."/>
            <person name="Henrissat B."/>
            <person name="Grigoriev I.V."/>
            <person name="Corradi N."/>
            <person name="Roux C."/>
            <person name="Martin F.M."/>
        </authorList>
    </citation>
    <scope>NUCLEOTIDE SEQUENCE [LARGE SCALE GENOMIC DNA]</scope>
    <source>
        <strain evidence="3 4">DAOM 194757</strain>
    </source>
</reference>
<evidence type="ECO:0000313" key="3">
    <source>
        <dbReference type="EMBL" id="RIB16790.1"/>
    </source>
</evidence>
<dbReference type="PROSITE" id="PS50011">
    <property type="entry name" value="PROTEIN_KINASE_DOM"/>
    <property type="match status" value="1"/>
</dbReference>
<name>A0A397V2V8_9GLOM</name>
<evidence type="ECO:0000259" key="2">
    <source>
        <dbReference type="PROSITE" id="PS50011"/>
    </source>
</evidence>
<dbReference type="AlphaFoldDB" id="A0A397V2V8"/>
<dbReference type="OrthoDB" id="4062651at2759"/>
<dbReference type="InterPro" id="IPR001245">
    <property type="entry name" value="Ser-Thr/Tyr_kinase_cat_dom"/>
</dbReference>
<dbReference type="InterPro" id="IPR051681">
    <property type="entry name" value="Ser/Thr_Kinases-Pseudokinases"/>
</dbReference>
<dbReference type="EMBL" id="QKWP01000650">
    <property type="protein sequence ID" value="RIB16790.1"/>
    <property type="molecule type" value="Genomic_DNA"/>
</dbReference>
<evidence type="ECO:0000313" key="4">
    <source>
        <dbReference type="Proteomes" id="UP000266673"/>
    </source>
</evidence>
<keyword evidence="3" id="KW-0808">Transferase</keyword>
<protein>
    <submittedName>
        <fullName evidence="3">Kinase-like domain-containing protein</fullName>
    </submittedName>
</protein>
<dbReference type="GO" id="GO:0005524">
    <property type="term" value="F:ATP binding"/>
    <property type="evidence" value="ECO:0007669"/>
    <property type="project" value="UniProtKB-UniRule"/>
</dbReference>
<dbReference type="InterPro" id="IPR000719">
    <property type="entry name" value="Prot_kinase_dom"/>
</dbReference>
<keyword evidence="3" id="KW-0418">Kinase</keyword>
<dbReference type="Proteomes" id="UP000266673">
    <property type="component" value="Unassembled WGS sequence"/>
</dbReference>
<gene>
    <name evidence="3" type="ORF">C2G38_2246793</name>
</gene>
<feature type="binding site" evidence="1">
    <location>
        <position position="80"/>
    </location>
    <ligand>
        <name>ATP</name>
        <dbReference type="ChEBI" id="CHEBI:30616"/>
    </ligand>
</feature>
<dbReference type="InterPro" id="IPR017441">
    <property type="entry name" value="Protein_kinase_ATP_BS"/>
</dbReference>
<evidence type="ECO:0000256" key="1">
    <source>
        <dbReference type="PROSITE-ProRule" id="PRU10141"/>
    </source>
</evidence>
<dbReference type="PROSITE" id="PS00107">
    <property type="entry name" value="PROTEIN_KINASE_ATP"/>
    <property type="match status" value="1"/>
</dbReference>
<dbReference type="Gene3D" id="1.10.510.10">
    <property type="entry name" value="Transferase(Phosphotransferase) domain 1"/>
    <property type="match status" value="1"/>
</dbReference>
<feature type="domain" description="Protein kinase" evidence="2">
    <location>
        <begin position="52"/>
        <end position="329"/>
    </location>
</feature>
<accession>A0A397V2V8</accession>
<dbReference type="PANTHER" id="PTHR44329">
    <property type="entry name" value="SERINE/THREONINE-PROTEIN KINASE TNNI3K-RELATED"/>
    <property type="match status" value="1"/>
</dbReference>
<dbReference type="GO" id="GO:0004674">
    <property type="term" value="F:protein serine/threonine kinase activity"/>
    <property type="evidence" value="ECO:0007669"/>
    <property type="project" value="TreeGrafter"/>
</dbReference>